<feature type="binding site" evidence="4">
    <location>
        <position position="345"/>
    </location>
    <ligand>
        <name>Zn(2+)</name>
        <dbReference type="ChEBI" id="CHEBI:29105"/>
    </ligand>
</feature>
<dbReference type="Pfam" id="PF01702">
    <property type="entry name" value="TGT"/>
    <property type="match status" value="1"/>
</dbReference>
<dbReference type="Gene3D" id="3.20.20.105">
    <property type="entry name" value="Queuine tRNA-ribosyltransferase-like"/>
    <property type="match status" value="1"/>
</dbReference>
<feature type="binding site" evidence="4">
    <location>
        <position position="348"/>
    </location>
    <ligand>
        <name>Zn(2+)</name>
        <dbReference type="ChEBI" id="CHEBI:29105"/>
    </ligand>
</feature>
<dbReference type="InterPro" id="IPR036511">
    <property type="entry name" value="TGT-like_sf"/>
</dbReference>
<dbReference type="EC" id="2.4.2.29" evidence="4"/>
<comment type="caution">
    <text evidence="6">The sequence shown here is derived from an EMBL/GenBank/DDBJ whole genome shotgun (WGS) entry which is preliminary data.</text>
</comment>
<dbReference type="GO" id="GO:0008616">
    <property type="term" value="P:tRNA queuosine(34) biosynthetic process"/>
    <property type="evidence" value="ECO:0007669"/>
    <property type="project" value="UniProtKB-UniRule"/>
</dbReference>
<feature type="region of interest" description="RNA binding; important for wobble base 34 recognition" evidence="4">
    <location>
        <begin position="306"/>
        <end position="310"/>
    </location>
</feature>
<dbReference type="SUPFAM" id="SSF51713">
    <property type="entry name" value="tRNA-guanine transglycosylase"/>
    <property type="match status" value="1"/>
</dbReference>
<keyword evidence="1 4" id="KW-0328">Glycosyltransferase</keyword>
<dbReference type="EMBL" id="MGJI01000016">
    <property type="protein sequence ID" value="OGN04924.1"/>
    <property type="molecule type" value="Genomic_DNA"/>
</dbReference>
<comment type="function">
    <text evidence="4">Catalyzes the base-exchange of a guanine (G) residue with the queuine precursor 7-aminomethyl-7-deazaguanine (PreQ1) at position 34 (anticodon wobble position) in tRNAs with GU(N) anticodons (tRNA-Asp, -Asn, -His and -Tyr). Catalysis occurs through a double-displacement mechanism. The nucleophile active site attacks the C1' of nucleotide 34 to detach the guanine base from the RNA, forming a covalent enzyme-RNA intermediate. The proton acceptor active site deprotonates the incoming PreQ1, allowing a nucleophilic attack on the C1' of the ribose to form the product. After dissociation, two additional enzymatic reactions on the tRNA convert PreQ1 to queuine (Q), resulting in the hypermodified nucleoside queuosine (7-(((4,5-cis-dihydroxy-2-cyclopenten-1-yl)amino)methyl)-7-deazaguanosine).</text>
</comment>
<keyword evidence="4" id="KW-0479">Metal-binding</keyword>
<feature type="binding site" evidence="4">
    <location>
        <position position="374"/>
    </location>
    <ligand>
        <name>Zn(2+)</name>
        <dbReference type="ChEBI" id="CHEBI:29105"/>
    </ligand>
</feature>
<gene>
    <name evidence="4" type="primary">tgt</name>
    <name evidence="6" type="ORF">A2831_02620</name>
</gene>
<feature type="binding site" evidence="4">
    <location>
        <position position="172"/>
    </location>
    <ligand>
        <name>substrate</name>
    </ligand>
</feature>
<dbReference type="AlphaFoldDB" id="A0A1F8EVN1"/>
<dbReference type="STRING" id="1802668.A2831_02620"/>
<comment type="cofactor">
    <cofactor evidence="4">
        <name>Zn(2+)</name>
        <dbReference type="ChEBI" id="CHEBI:29105"/>
    </cofactor>
    <text evidence="4">Binds 1 zinc ion per subunit.</text>
</comment>
<feature type="binding site" evidence="4">
    <location>
        <begin position="91"/>
        <end position="95"/>
    </location>
    <ligand>
        <name>substrate</name>
    </ligand>
</feature>
<feature type="active site" description="Nucleophile" evidence="4">
    <location>
        <position position="301"/>
    </location>
</feature>
<dbReference type="UniPathway" id="UPA00392"/>
<keyword evidence="4" id="KW-0862">Zinc</keyword>
<dbReference type="InterPro" id="IPR004803">
    <property type="entry name" value="TGT"/>
</dbReference>
<dbReference type="Proteomes" id="UP000177507">
    <property type="component" value="Unassembled WGS sequence"/>
</dbReference>
<feature type="binding site" evidence="4">
    <location>
        <position position="223"/>
    </location>
    <ligand>
        <name>substrate</name>
    </ligand>
</feature>
<evidence type="ECO:0000256" key="2">
    <source>
        <dbReference type="ARBA" id="ARBA00022679"/>
    </source>
</evidence>
<dbReference type="GO" id="GO:0005737">
    <property type="term" value="C:cytoplasm"/>
    <property type="evidence" value="ECO:0007669"/>
    <property type="project" value="TreeGrafter"/>
</dbReference>
<feature type="active site" description="Proton acceptor" evidence="4">
    <location>
        <position position="91"/>
    </location>
</feature>
<evidence type="ECO:0000313" key="6">
    <source>
        <dbReference type="EMBL" id="OGN04924.1"/>
    </source>
</evidence>
<dbReference type="NCBIfam" id="TIGR00430">
    <property type="entry name" value="Q_tRNA_tgt"/>
    <property type="match status" value="1"/>
</dbReference>
<proteinExistence type="inferred from homology"/>
<comment type="subunit">
    <text evidence="4">Homodimer. Within each dimer, one monomer is responsible for RNA recognition and catalysis, while the other monomer binds to the replacement base PreQ1.</text>
</comment>
<comment type="catalytic activity">
    <reaction evidence="4">
        <text>7-aminomethyl-7-carbaguanine + guanosine(34) in tRNA = 7-aminomethyl-7-carbaguanosine(34) in tRNA + guanine</text>
        <dbReference type="Rhea" id="RHEA:24104"/>
        <dbReference type="Rhea" id="RHEA-COMP:10341"/>
        <dbReference type="Rhea" id="RHEA-COMP:10342"/>
        <dbReference type="ChEBI" id="CHEBI:16235"/>
        <dbReference type="ChEBI" id="CHEBI:58703"/>
        <dbReference type="ChEBI" id="CHEBI:74269"/>
        <dbReference type="ChEBI" id="CHEBI:82833"/>
        <dbReference type="EC" id="2.4.2.29"/>
    </reaction>
</comment>
<evidence type="ECO:0000256" key="3">
    <source>
        <dbReference type="ARBA" id="ARBA00022694"/>
    </source>
</evidence>
<dbReference type="GO" id="GO:0008479">
    <property type="term" value="F:tRNA-guanosine(34) queuine transglycosylase activity"/>
    <property type="evidence" value="ECO:0007669"/>
    <property type="project" value="UniProtKB-UniRule"/>
</dbReference>
<feature type="binding site" evidence="4">
    <location>
        <position position="343"/>
    </location>
    <ligand>
        <name>Zn(2+)</name>
        <dbReference type="ChEBI" id="CHEBI:29105"/>
    </ligand>
</feature>
<dbReference type="PANTHER" id="PTHR46499">
    <property type="entry name" value="QUEUINE TRNA-RIBOSYLTRANSFERASE"/>
    <property type="match status" value="1"/>
</dbReference>
<protein>
    <recommendedName>
        <fullName evidence="4">Queuine tRNA-ribosyltransferase</fullName>
        <ecNumber evidence="4">2.4.2.29</ecNumber>
    </recommendedName>
    <alternativeName>
        <fullName evidence="4">Guanine insertion enzyme</fullName>
    </alternativeName>
    <alternativeName>
        <fullName evidence="4">tRNA-guanine transglycosylase</fullName>
    </alternativeName>
</protein>
<evidence type="ECO:0000256" key="1">
    <source>
        <dbReference type="ARBA" id="ARBA00022676"/>
    </source>
</evidence>
<evidence type="ECO:0000259" key="5">
    <source>
        <dbReference type="Pfam" id="PF01702"/>
    </source>
</evidence>
<keyword evidence="4" id="KW-0671">Queuosine biosynthesis</keyword>
<comment type="pathway">
    <text evidence="4">tRNA modification; tRNA-queuosine biosynthesis.</text>
</comment>
<evidence type="ECO:0000256" key="4">
    <source>
        <dbReference type="HAMAP-Rule" id="MF_00168"/>
    </source>
</evidence>
<dbReference type="InterPro" id="IPR050076">
    <property type="entry name" value="ArchSynthase1/Queuine_TRR"/>
</dbReference>
<organism evidence="6 7">
    <name type="scientific">Candidatus Yanofskybacteria bacterium RIFCSPHIGHO2_01_FULL_44_17</name>
    <dbReference type="NCBI Taxonomy" id="1802668"/>
    <lineage>
        <taxon>Bacteria</taxon>
        <taxon>Candidatus Yanofskyibacteriota</taxon>
    </lineage>
</organism>
<dbReference type="InterPro" id="IPR002616">
    <property type="entry name" value="tRNA_ribo_trans-like"/>
</dbReference>
<reference evidence="6 7" key="1">
    <citation type="journal article" date="2016" name="Nat. Commun.">
        <title>Thousands of microbial genomes shed light on interconnected biogeochemical processes in an aquifer system.</title>
        <authorList>
            <person name="Anantharaman K."/>
            <person name="Brown C.T."/>
            <person name="Hug L.A."/>
            <person name="Sharon I."/>
            <person name="Castelle C.J."/>
            <person name="Probst A.J."/>
            <person name="Thomas B.C."/>
            <person name="Singh A."/>
            <person name="Wilkins M.J."/>
            <person name="Karaoz U."/>
            <person name="Brodie E.L."/>
            <person name="Williams K.H."/>
            <person name="Hubbard S.S."/>
            <person name="Banfield J.F."/>
        </authorList>
    </citation>
    <scope>NUCLEOTIDE SEQUENCE [LARGE SCALE GENOMIC DNA]</scope>
</reference>
<sequence length="406" mass="45529">MEFQILKKDQASKARKGILKTAHGEVRTPCFLPIGTKGTVKSVRQDELREWGAEIILANTYHLWTQPGDELIARAGGLHKFINWDGPIFTDSGGFQIFSLGEKLNKKEPLVASGHDRIYKRQPEEKFPFNVRVDENGVSFQSGSSGDKMKLTPEKSVEIQSNLGSDVSLVLDEFTGDLDDYEKVKQTVERTTRWAKRAKEKFEKLKSAGKSLNPGQLQLGIVQGANYADLRQKSVQEISAIGFDGYCVGGVAVGGETQEKILEAIELSVPHLEEDKFRHLLGVGTPENIIQAVARGCDSFDCVIPTREARHGKAYMAHDDGYTTLNILAGEFKEDLSPLDPTCSCYGCTHHTRAYLNHLFRSSEILGIRLLTEHNLRFYLGLMEKIRRALNEEDFQKILKNCKNRN</sequence>
<feature type="region of interest" description="RNA binding" evidence="4">
    <location>
        <begin position="282"/>
        <end position="288"/>
    </location>
</feature>
<dbReference type="NCBIfam" id="TIGR00449">
    <property type="entry name" value="tgt_general"/>
    <property type="match status" value="1"/>
</dbReference>
<dbReference type="HAMAP" id="MF_00168">
    <property type="entry name" value="Q_tRNA_Tgt"/>
    <property type="match status" value="1"/>
</dbReference>
<dbReference type="GO" id="GO:0046872">
    <property type="term" value="F:metal ion binding"/>
    <property type="evidence" value="ECO:0007669"/>
    <property type="project" value="UniProtKB-KW"/>
</dbReference>
<comment type="similarity">
    <text evidence="4">Belongs to the queuine tRNA-ribosyltransferase family.</text>
</comment>
<feature type="domain" description="tRNA-guanine(15) transglycosylase-like" evidence="5">
    <location>
        <begin position="12"/>
        <end position="402"/>
    </location>
</feature>
<evidence type="ECO:0000313" key="7">
    <source>
        <dbReference type="Proteomes" id="UP000177507"/>
    </source>
</evidence>
<feature type="binding site" evidence="4">
    <location>
        <position position="250"/>
    </location>
    <ligand>
        <name>substrate</name>
    </ligand>
</feature>
<dbReference type="PANTHER" id="PTHR46499:SF1">
    <property type="entry name" value="QUEUINE TRNA-RIBOSYLTRANSFERASE"/>
    <property type="match status" value="1"/>
</dbReference>
<accession>A0A1F8EVN1</accession>
<keyword evidence="3 4" id="KW-0819">tRNA processing</keyword>
<name>A0A1F8EVN1_9BACT</name>
<keyword evidence="2 4" id="KW-0808">Transferase</keyword>